<accession>A0ABX0MDD4</accession>
<protein>
    <recommendedName>
        <fullName evidence="1">DUF7832 domain-containing protein</fullName>
    </recommendedName>
</protein>
<evidence type="ECO:0000259" key="1">
    <source>
        <dbReference type="Pfam" id="PF25191"/>
    </source>
</evidence>
<comment type="caution">
    <text evidence="2">The sequence shown here is derived from an EMBL/GenBank/DDBJ whole genome shotgun (WGS) entry which is preliminary data.</text>
</comment>
<dbReference type="Pfam" id="PF25191">
    <property type="entry name" value="DUF7832"/>
    <property type="match status" value="1"/>
</dbReference>
<dbReference type="InterPro" id="IPR057154">
    <property type="entry name" value="DUF7832"/>
</dbReference>
<name>A0ABX0MDD4_9BURK</name>
<sequence>MKTHQFNLKYDDASWHSEGDFPANFPPEAGGTHIAMFLIWAWLNGLGGESFEEFMDEFNDAVESQKMSPAEILFAMCDGKLTSEDLNDEGNAFADAYYQDTSTGYLPDYIKYIAVGLPTIYHVQDTWENFGLVSHMISEKYSEWEHSSNARNQH</sequence>
<dbReference type="Proteomes" id="UP000819052">
    <property type="component" value="Unassembled WGS sequence"/>
</dbReference>
<keyword evidence="3" id="KW-1185">Reference proteome</keyword>
<proteinExistence type="predicted"/>
<reference evidence="2 3" key="1">
    <citation type="submission" date="2019-09" db="EMBL/GenBank/DDBJ databases">
        <title>Taxonomy of Antarctic Massilia spp.: description of Massilia rubra sp. nov., Massilia aquatica sp. nov., Massilia mucilaginosa sp. nov., Massilia frigida sp. nov. isolated from streams, lakes and regoliths.</title>
        <authorList>
            <person name="Holochova P."/>
            <person name="Sedlacek I."/>
            <person name="Kralova S."/>
            <person name="Maslanova I."/>
            <person name="Busse H.-J."/>
            <person name="Stankova E."/>
            <person name="Vrbovska V."/>
            <person name="Kovarovic V."/>
            <person name="Bartak M."/>
            <person name="Svec P."/>
            <person name="Pantucek R."/>
        </authorList>
    </citation>
    <scope>NUCLEOTIDE SEQUENCE [LARGE SCALE GENOMIC DNA]</scope>
    <source>
        <strain evidence="2 3">CCM 8693</strain>
    </source>
</reference>
<dbReference type="EMBL" id="VVIW01000031">
    <property type="protein sequence ID" value="NHZ44394.1"/>
    <property type="molecule type" value="Genomic_DNA"/>
</dbReference>
<dbReference type="RefSeq" id="WP_167081028.1">
    <property type="nucleotide sequence ID" value="NZ_VVIW01000031.1"/>
</dbReference>
<feature type="domain" description="DUF7832" evidence="1">
    <location>
        <begin position="9"/>
        <end position="123"/>
    </location>
</feature>
<evidence type="ECO:0000313" key="2">
    <source>
        <dbReference type="EMBL" id="NHZ44394.1"/>
    </source>
</evidence>
<gene>
    <name evidence="2" type="ORF">F1609_30165</name>
</gene>
<evidence type="ECO:0000313" key="3">
    <source>
        <dbReference type="Proteomes" id="UP000819052"/>
    </source>
</evidence>
<organism evidence="2 3">
    <name type="scientific">Massilia aquatica</name>
    <dbReference type="NCBI Taxonomy" id="2609000"/>
    <lineage>
        <taxon>Bacteria</taxon>
        <taxon>Pseudomonadati</taxon>
        <taxon>Pseudomonadota</taxon>
        <taxon>Betaproteobacteria</taxon>
        <taxon>Burkholderiales</taxon>
        <taxon>Oxalobacteraceae</taxon>
        <taxon>Telluria group</taxon>
        <taxon>Massilia</taxon>
    </lineage>
</organism>